<evidence type="ECO:0000313" key="1">
    <source>
        <dbReference type="EMBL" id="BAO33308.1"/>
    </source>
</evidence>
<organism evidence="1">
    <name type="scientific">Serratia marcescens SM39</name>
    <dbReference type="NCBI Taxonomy" id="1334564"/>
    <lineage>
        <taxon>Bacteria</taxon>
        <taxon>Pseudomonadati</taxon>
        <taxon>Pseudomonadota</taxon>
        <taxon>Gammaproteobacteria</taxon>
        <taxon>Enterobacterales</taxon>
        <taxon>Yersiniaceae</taxon>
        <taxon>Serratia</taxon>
    </lineage>
</organism>
<dbReference type="AlphaFoldDB" id="A0AAT9E766"/>
<proteinExistence type="predicted"/>
<gene>
    <name evidence="1" type="ORF">SM39_1261</name>
</gene>
<protein>
    <submittedName>
        <fullName evidence="1">Uncharacterized protein</fullName>
    </submittedName>
</protein>
<accession>A0AAT9E766</accession>
<dbReference type="RefSeq" id="WP_041034544.1">
    <property type="nucleotide sequence ID" value="NZ_AP013063.1"/>
</dbReference>
<dbReference type="KEGG" id="smar:SM39_1261"/>
<reference evidence="1" key="1">
    <citation type="journal article" date="2014" name="Genome Biol. Evol.">
        <title>Genome evolution and plasticity of Serratia marcescens, an important multidrug-resistant nosocomial pathogen.</title>
        <authorList>
            <person name="Iguchi A."/>
            <person name="Nagaya Y."/>
            <person name="Pradel E."/>
            <person name="Ooka T."/>
            <person name="Ogura Y."/>
            <person name="Katsura K."/>
            <person name="Kurokawa K."/>
            <person name="Oshima K."/>
            <person name="Hattori M."/>
            <person name="Parkhill J."/>
            <person name="Sebaihia M."/>
            <person name="Coulthurst S.J."/>
            <person name="Gotoh N."/>
            <person name="Thomson N.R."/>
            <person name="Ewbank J.J."/>
            <person name="Hayashi T."/>
        </authorList>
    </citation>
    <scope>NUCLEOTIDE SEQUENCE</scope>
    <source>
        <strain evidence="1">SM39</strain>
    </source>
</reference>
<name>A0AAT9E766_SERMA</name>
<dbReference type="EMBL" id="AP013063">
    <property type="protein sequence ID" value="BAO33308.1"/>
    <property type="molecule type" value="Genomic_DNA"/>
</dbReference>
<sequence>MAIGFIDKYSDLSGKTDFIIPPVSRGILGWGYLGGSLQRSLQNLARGNPGLNVVGTPTIHDNYASFVGSNHYFQTAIFQRMQHTIFCVARSLDTFVDNSHKPMIFSSFNGQNTSAPAYATQGLSLYVENSGYPPPVGKLTGIVGAYDPNAPGPATATTVQIERDMSQFSIMSLTQSASTIQVRDWTLGYTAINPIPAGRVIAPSNRAFAIGSPANPISYTGSVDIAG</sequence>